<comment type="caution">
    <text evidence="2">The sequence shown here is derived from an EMBL/GenBank/DDBJ whole genome shotgun (WGS) entry which is preliminary data.</text>
</comment>
<name>A0A2N7RZC0_9MICC</name>
<evidence type="ECO:0000313" key="3">
    <source>
        <dbReference type="EMBL" id="PMQ19556.1"/>
    </source>
</evidence>
<dbReference type="Proteomes" id="UP000235739">
    <property type="component" value="Unassembled WGS sequence"/>
</dbReference>
<organism evidence="2 4">
    <name type="scientific">Glutamicibacter arilaitensis</name>
    <dbReference type="NCBI Taxonomy" id="256701"/>
    <lineage>
        <taxon>Bacteria</taxon>
        <taxon>Bacillati</taxon>
        <taxon>Actinomycetota</taxon>
        <taxon>Actinomycetes</taxon>
        <taxon>Micrococcales</taxon>
        <taxon>Micrococcaceae</taxon>
        <taxon>Glutamicibacter</taxon>
    </lineage>
</organism>
<proteinExistence type="predicted"/>
<dbReference type="InterPro" id="IPR002560">
    <property type="entry name" value="Transposase_DDE"/>
</dbReference>
<dbReference type="PANTHER" id="PTHR33498:SF1">
    <property type="entry name" value="TRANSPOSASE FOR INSERTION SEQUENCE ELEMENT IS1557"/>
    <property type="match status" value="1"/>
</dbReference>
<evidence type="ECO:0000313" key="2">
    <source>
        <dbReference type="EMBL" id="PMQ19229.1"/>
    </source>
</evidence>
<dbReference type="RefSeq" id="WP_102598479.1">
    <property type="nucleotide sequence ID" value="NZ_PNQX01000002.1"/>
</dbReference>
<dbReference type="AlphaFoldDB" id="A0A2N7RZC0"/>
<dbReference type="NCBIfam" id="NF033550">
    <property type="entry name" value="transpos_ISL3"/>
    <property type="match status" value="1"/>
</dbReference>
<dbReference type="PANTHER" id="PTHR33498">
    <property type="entry name" value="TRANSPOSASE FOR INSERTION SEQUENCE ELEMENT IS1557"/>
    <property type="match status" value="1"/>
</dbReference>
<accession>A0A2N7RZC0</accession>
<dbReference type="InterPro" id="IPR047951">
    <property type="entry name" value="Transpos_ISL3"/>
</dbReference>
<dbReference type="Pfam" id="PF01610">
    <property type="entry name" value="DDE_Tnp_ISL3"/>
    <property type="match status" value="1"/>
</dbReference>
<reference evidence="2 4" key="1">
    <citation type="journal article" date="2017" name="Elife">
        <title>Extensive horizontal gene transfer in cheese-associated bacteria.</title>
        <authorList>
            <person name="Bonham K.S."/>
            <person name="Wolfe B.E."/>
            <person name="Dutton R.J."/>
        </authorList>
    </citation>
    <scope>NUCLEOTIDE SEQUENCE [LARGE SCALE GENOMIC DNA]</scope>
    <source>
        <strain evidence="2 4">JB182</strain>
    </source>
</reference>
<evidence type="ECO:0000313" key="4">
    <source>
        <dbReference type="Proteomes" id="UP000235739"/>
    </source>
</evidence>
<sequence>MLNSTFTEPDLTTFTGLDGLGLTAIGQCLGAAKAEILCHVTTPNPWCRTCGGEGTPRDTVTRRLAHQPFGWRPTVLVIKHRRYRCGHCQRVWREDLSRAAPERQKISRTGLAWALNGLVCQHLSVSRIAEGLGVTWNTANDAVLAEGQRLLIDDPARFSGVKVLGVDEHVWRHTRTGDKYVTVIVDLTAVRDGTGTARLLDMVPGRSKAVFKTWLAGQDDQWKQGIDVVAMDGFTGFKTAAAEELPHAVEVLDPFHVVKLGSEALDQTRQRVQREQHGRRGRKDDPLYKCRRTLTTGLSLATDKQKAKLEDLFTAPEYEPVQLVWSVYQKMVDAYRQPKPEIGRWALEQLINGVGSKIPKGMPELKKLGGTLRRRKTDILAYFDHVGSSNGPTEALNGRLEHLRGIALGFKNLTHYIARSLLETGGFRPWLHSQS</sequence>
<dbReference type="EMBL" id="PNQX01000002">
    <property type="protein sequence ID" value="PMQ19556.1"/>
    <property type="molecule type" value="Genomic_DNA"/>
</dbReference>
<dbReference type="EMBL" id="PNQX01000002">
    <property type="protein sequence ID" value="PMQ19229.1"/>
    <property type="molecule type" value="Genomic_DNA"/>
</dbReference>
<feature type="domain" description="Transposase IS204/IS1001/IS1096/IS1165 DDE" evidence="1">
    <location>
        <begin position="164"/>
        <end position="419"/>
    </location>
</feature>
<protein>
    <submittedName>
        <fullName evidence="2">ISL3 family transposase</fullName>
    </submittedName>
</protein>
<evidence type="ECO:0000259" key="1">
    <source>
        <dbReference type="Pfam" id="PF01610"/>
    </source>
</evidence>
<gene>
    <name evidence="2" type="ORF">CIK84_10935</name>
    <name evidence="3" type="ORF">CIK84_12845</name>
</gene>